<proteinExistence type="predicted"/>
<dbReference type="EMBL" id="BPLR01007804">
    <property type="protein sequence ID" value="GIY19904.1"/>
    <property type="molecule type" value="Genomic_DNA"/>
</dbReference>
<comment type="caution">
    <text evidence="1">The sequence shown here is derived from an EMBL/GenBank/DDBJ whole genome shotgun (WGS) entry which is preliminary data.</text>
</comment>
<sequence length="108" mass="12643">MKYLSAGAHPTSRAEEQRRSYPVASLLYCYPSHCELRERIKSKNWNETELDTVPDMPRRNVIGLFRLIIGCDYLGEHLYHRVQGREVNRCRESLKGEAHKTRLAADRK</sequence>
<dbReference type="AlphaFoldDB" id="A0AAV4RFX0"/>
<evidence type="ECO:0000313" key="1">
    <source>
        <dbReference type="EMBL" id="GIY19904.1"/>
    </source>
</evidence>
<organism evidence="1 2">
    <name type="scientific">Caerostris extrusa</name>
    <name type="common">Bark spider</name>
    <name type="synonym">Caerostris bankana</name>
    <dbReference type="NCBI Taxonomy" id="172846"/>
    <lineage>
        <taxon>Eukaryota</taxon>
        <taxon>Metazoa</taxon>
        <taxon>Ecdysozoa</taxon>
        <taxon>Arthropoda</taxon>
        <taxon>Chelicerata</taxon>
        <taxon>Arachnida</taxon>
        <taxon>Araneae</taxon>
        <taxon>Araneomorphae</taxon>
        <taxon>Entelegynae</taxon>
        <taxon>Araneoidea</taxon>
        <taxon>Araneidae</taxon>
        <taxon>Caerostris</taxon>
    </lineage>
</organism>
<keyword evidence="2" id="KW-1185">Reference proteome</keyword>
<protein>
    <submittedName>
        <fullName evidence="1">Uncharacterized protein</fullName>
    </submittedName>
</protein>
<dbReference type="Proteomes" id="UP001054945">
    <property type="component" value="Unassembled WGS sequence"/>
</dbReference>
<name>A0AAV4RFX0_CAEEX</name>
<reference evidence="1 2" key="1">
    <citation type="submission" date="2021-06" db="EMBL/GenBank/DDBJ databases">
        <title>Caerostris extrusa draft genome.</title>
        <authorList>
            <person name="Kono N."/>
            <person name="Arakawa K."/>
        </authorList>
    </citation>
    <scope>NUCLEOTIDE SEQUENCE [LARGE SCALE GENOMIC DNA]</scope>
</reference>
<gene>
    <name evidence="1" type="ORF">CEXT_190301</name>
</gene>
<accession>A0AAV4RFX0</accession>
<evidence type="ECO:0000313" key="2">
    <source>
        <dbReference type="Proteomes" id="UP001054945"/>
    </source>
</evidence>